<feature type="transmembrane region" description="Helical" evidence="9">
    <location>
        <begin position="233"/>
        <end position="258"/>
    </location>
</feature>
<feature type="transmembrane region" description="Helical" evidence="9">
    <location>
        <begin position="301"/>
        <end position="325"/>
    </location>
</feature>
<evidence type="ECO:0000256" key="4">
    <source>
        <dbReference type="ARBA" id="ARBA00022475"/>
    </source>
</evidence>
<feature type="transmembrane region" description="Helical" evidence="9">
    <location>
        <begin position="337"/>
        <end position="359"/>
    </location>
</feature>
<dbReference type="GO" id="GO:0015297">
    <property type="term" value="F:antiporter activity"/>
    <property type="evidence" value="ECO:0007669"/>
    <property type="project" value="UniProtKB-KW"/>
</dbReference>
<dbReference type="InterPro" id="IPR036721">
    <property type="entry name" value="RCK_C_sf"/>
</dbReference>
<dbReference type="PROSITE" id="PS51202">
    <property type="entry name" value="RCK_C"/>
    <property type="match status" value="1"/>
</dbReference>
<dbReference type="EMBL" id="QQZY01000002">
    <property type="protein sequence ID" value="RDI74970.1"/>
    <property type="molecule type" value="Genomic_DNA"/>
</dbReference>
<keyword evidence="12" id="KW-1185">Reference proteome</keyword>
<evidence type="ECO:0000256" key="3">
    <source>
        <dbReference type="ARBA" id="ARBA00022449"/>
    </source>
</evidence>
<evidence type="ECO:0000256" key="7">
    <source>
        <dbReference type="ARBA" id="ARBA00023065"/>
    </source>
</evidence>
<proteinExistence type="predicted"/>
<dbReference type="InterPro" id="IPR038770">
    <property type="entry name" value="Na+/solute_symporter_sf"/>
</dbReference>
<comment type="subcellular location">
    <subcellularLocation>
        <location evidence="1">Cell membrane</location>
        <topology evidence="1">Multi-pass membrane protein</topology>
    </subcellularLocation>
</comment>
<dbReference type="GO" id="GO:0006813">
    <property type="term" value="P:potassium ion transport"/>
    <property type="evidence" value="ECO:0007669"/>
    <property type="project" value="InterPro"/>
</dbReference>
<dbReference type="AlphaFoldDB" id="A0A7M2YY24"/>
<evidence type="ECO:0000256" key="8">
    <source>
        <dbReference type="ARBA" id="ARBA00023136"/>
    </source>
</evidence>
<dbReference type="Proteomes" id="UP000254134">
    <property type="component" value="Unassembled WGS sequence"/>
</dbReference>
<feature type="transmembrane region" description="Helical" evidence="9">
    <location>
        <begin position="31"/>
        <end position="50"/>
    </location>
</feature>
<evidence type="ECO:0000259" key="10">
    <source>
        <dbReference type="PROSITE" id="PS51202"/>
    </source>
</evidence>
<evidence type="ECO:0000256" key="1">
    <source>
        <dbReference type="ARBA" id="ARBA00004651"/>
    </source>
</evidence>
<dbReference type="RefSeq" id="WP_114795231.1">
    <property type="nucleotide sequence ID" value="NZ_QQZY01000002.1"/>
</dbReference>
<keyword evidence="5 9" id="KW-0812">Transmembrane</keyword>
<dbReference type="PANTHER" id="PTHR32507">
    <property type="entry name" value="NA(+)/H(+) ANTIPORTER 1"/>
    <property type="match status" value="1"/>
</dbReference>
<feature type="transmembrane region" description="Helical" evidence="9">
    <location>
        <begin position="93"/>
        <end position="116"/>
    </location>
</feature>
<gene>
    <name evidence="11" type="ORF">Gocc_0768</name>
</gene>
<dbReference type="Pfam" id="PF00999">
    <property type="entry name" value="Na_H_Exchanger"/>
    <property type="match status" value="1"/>
</dbReference>
<dbReference type="OrthoDB" id="9810759at2"/>
<keyword evidence="8 9" id="KW-0472">Membrane</keyword>
<keyword evidence="2" id="KW-0813">Transport</keyword>
<dbReference type="Gene3D" id="1.20.1530.20">
    <property type="match status" value="1"/>
</dbReference>
<sequence length="476" mass="49599">MNETTDFAAIVAVVALALFAAISLRSLTARVAIPGAALFLVLPPVAAELFPSLGSSLSILEVERITTVALIVILFDGGLHIGLRRFRASAGPILSIGVLGTFATAGMLAAAAHWALGLDWKLAGLVGAALAPTDPAVTFSVFGNREIRGRSGTILEGESGANDPVGIALMIGMIEFATTEGASFSVVVREFAIEMGVGLAIGIAAAAVLLPVFRRVSLPEPSLYPLRVLAGAGLVFGVSALVHGSGFIAVFVAGILLGDAAMPRKGETERFSAGLASLAEITAFIALGLSVDFDLLRSGRLWLDGAILFVLLTFVVRPLAVGPLLLPARLRPGERLFVTLGGLKGAVPILLAALAVIAGVERPGYLYGVVYVVVLLSVVLLGTSMPVMAARLGIPFRTVSHDLAEAREFTVAARAFADGRRLDALPLAERAWVGGVVRDGRRLQVADQLTLATGDRIDVYCEPSDEPALRRVFEGT</sequence>
<dbReference type="SUPFAM" id="SSF116726">
    <property type="entry name" value="TrkA C-terminal domain-like"/>
    <property type="match status" value="1"/>
</dbReference>
<feature type="transmembrane region" description="Helical" evidence="9">
    <location>
        <begin position="62"/>
        <end position="81"/>
    </location>
</feature>
<feature type="transmembrane region" description="Helical" evidence="9">
    <location>
        <begin position="191"/>
        <end position="213"/>
    </location>
</feature>
<dbReference type="InterPro" id="IPR006037">
    <property type="entry name" value="RCK_C"/>
</dbReference>
<reference evidence="11 12" key="1">
    <citation type="submission" date="2018-07" db="EMBL/GenBank/DDBJ databases">
        <title>High-quality-draft genome sequence of Gaiella occulta.</title>
        <authorList>
            <person name="Severino R."/>
            <person name="Froufe H.J.C."/>
            <person name="Rainey F.A."/>
            <person name="Barroso C."/>
            <person name="Albuquerque L."/>
            <person name="Lobo-Da-Cunha A."/>
            <person name="Da Costa M.S."/>
            <person name="Egas C."/>
        </authorList>
    </citation>
    <scope>NUCLEOTIDE SEQUENCE [LARGE SCALE GENOMIC DNA]</scope>
    <source>
        <strain evidence="11 12">F2-233</strain>
    </source>
</reference>
<keyword evidence="3" id="KW-0050">Antiport</keyword>
<evidence type="ECO:0000256" key="2">
    <source>
        <dbReference type="ARBA" id="ARBA00022448"/>
    </source>
</evidence>
<feature type="transmembrane region" description="Helical" evidence="9">
    <location>
        <begin position="365"/>
        <end position="387"/>
    </location>
</feature>
<dbReference type="InterPro" id="IPR006153">
    <property type="entry name" value="Cation/H_exchanger_TM"/>
</dbReference>
<organism evidence="11 12">
    <name type="scientific">Gaiella occulta</name>
    <dbReference type="NCBI Taxonomy" id="1002870"/>
    <lineage>
        <taxon>Bacteria</taxon>
        <taxon>Bacillati</taxon>
        <taxon>Actinomycetota</taxon>
        <taxon>Thermoleophilia</taxon>
        <taxon>Gaiellales</taxon>
        <taxon>Gaiellaceae</taxon>
        <taxon>Gaiella</taxon>
    </lineage>
</organism>
<keyword evidence="7" id="KW-0406">Ion transport</keyword>
<evidence type="ECO:0000256" key="6">
    <source>
        <dbReference type="ARBA" id="ARBA00022989"/>
    </source>
</evidence>
<comment type="caution">
    <text evidence="11">The sequence shown here is derived from an EMBL/GenBank/DDBJ whole genome shotgun (WGS) entry which is preliminary data.</text>
</comment>
<feature type="transmembrane region" description="Helical" evidence="9">
    <location>
        <begin position="6"/>
        <end position="24"/>
    </location>
</feature>
<evidence type="ECO:0000313" key="11">
    <source>
        <dbReference type="EMBL" id="RDI74970.1"/>
    </source>
</evidence>
<protein>
    <submittedName>
        <fullName evidence="11">NhaP-type Na+/H+ and K+/H+ antiporter</fullName>
    </submittedName>
</protein>
<keyword evidence="6 9" id="KW-1133">Transmembrane helix</keyword>
<feature type="domain" description="RCK C-terminal" evidence="10">
    <location>
        <begin position="394"/>
        <end position="475"/>
    </location>
</feature>
<dbReference type="PANTHER" id="PTHR32507:SF0">
    <property type="entry name" value="NA(+)_H(+) ANTIPORTER 2-RELATED"/>
    <property type="match status" value="1"/>
</dbReference>
<reference evidence="12" key="2">
    <citation type="journal article" date="2019" name="MicrobiologyOpen">
        <title>High-quality draft genome sequence of Gaiella occulta isolated from a 150 meter deep mineral water borehole and comparison with the genome sequences of other deep-branching lineages of the phylum Actinobacteria.</title>
        <authorList>
            <person name="Severino R."/>
            <person name="Froufe H.J.C."/>
            <person name="Barroso C."/>
            <person name="Albuquerque L."/>
            <person name="Lobo-da-Cunha A."/>
            <person name="da Costa M.S."/>
            <person name="Egas C."/>
        </authorList>
    </citation>
    <scope>NUCLEOTIDE SEQUENCE [LARGE SCALE GENOMIC DNA]</scope>
    <source>
        <strain evidence="12">F2-233</strain>
    </source>
</reference>
<name>A0A7M2YY24_9ACTN</name>
<evidence type="ECO:0000256" key="9">
    <source>
        <dbReference type="SAM" id="Phobius"/>
    </source>
</evidence>
<accession>A0A7M2YY24</accession>
<dbReference type="GO" id="GO:0005886">
    <property type="term" value="C:plasma membrane"/>
    <property type="evidence" value="ECO:0007669"/>
    <property type="project" value="UniProtKB-SubCell"/>
</dbReference>
<feature type="transmembrane region" description="Helical" evidence="9">
    <location>
        <begin position="270"/>
        <end position="289"/>
    </location>
</feature>
<dbReference type="GO" id="GO:0008324">
    <property type="term" value="F:monoatomic cation transmembrane transporter activity"/>
    <property type="evidence" value="ECO:0007669"/>
    <property type="project" value="InterPro"/>
</dbReference>
<keyword evidence="4" id="KW-1003">Cell membrane</keyword>
<dbReference type="Gene3D" id="3.30.70.1450">
    <property type="entry name" value="Regulator of K+ conductance, C-terminal domain"/>
    <property type="match status" value="1"/>
</dbReference>
<feature type="transmembrane region" description="Helical" evidence="9">
    <location>
        <begin position="122"/>
        <end position="142"/>
    </location>
</feature>
<evidence type="ECO:0000313" key="12">
    <source>
        <dbReference type="Proteomes" id="UP000254134"/>
    </source>
</evidence>
<dbReference type="GO" id="GO:1902600">
    <property type="term" value="P:proton transmembrane transport"/>
    <property type="evidence" value="ECO:0007669"/>
    <property type="project" value="InterPro"/>
</dbReference>
<evidence type="ECO:0000256" key="5">
    <source>
        <dbReference type="ARBA" id="ARBA00022692"/>
    </source>
</evidence>